<evidence type="ECO:0000256" key="1">
    <source>
        <dbReference type="ARBA" id="ARBA00023118"/>
    </source>
</evidence>
<organism evidence="2 3">
    <name type="scientific">Daeguia caeni</name>
    <dbReference type="NCBI Taxonomy" id="439612"/>
    <lineage>
        <taxon>Bacteria</taxon>
        <taxon>Pseudomonadati</taxon>
        <taxon>Pseudomonadota</taxon>
        <taxon>Alphaproteobacteria</taxon>
        <taxon>Hyphomicrobiales</taxon>
        <taxon>Brucellaceae</taxon>
        <taxon>Daeguia</taxon>
    </lineage>
</organism>
<evidence type="ECO:0000313" key="2">
    <source>
        <dbReference type="EMBL" id="MFC4624632.1"/>
    </source>
</evidence>
<proteinExistence type="predicted"/>
<keyword evidence="1" id="KW-0051">Antiviral defense</keyword>
<dbReference type="Proteomes" id="UP001596042">
    <property type="component" value="Unassembled WGS sequence"/>
</dbReference>
<dbReference type="InterPro" id="IPR013422">
    <property type="entry name" value="CRISPR-assoc_prot_Cas5_N"/>
</dbReference>
<dbReference type="Gene3D" id="3.30.70.2660">
    <property type="match status" value="1"/>
</dbReference>
<keyword evidence="3" id="KW-1185">Reference proteome</keyword>
<dbReference type="SMART" id="SM01101">
    <property type="entry name" value="CRISPR_assoc"/>
    <property type="match status" value="1"/>
</dbReference>
<dbReference type="Gene3D" id="3.30.70.1210">
    <property type="entry name" value="Crispr-associated protein, domain 2"/>
    <property type="match status" value="1"/>
</dbReference>
<dbReference type="NCBIfam" id="TIGR02593">
    <property type="entry name" value="CRISPR_cas5"/>
    <property type="match status" value="1"/>
</dbReference>
<evidence type="ECO:0000313" key="3">
    <source>
        <dbReference type="Proteomes" id="UP001596042"/>
    </source>
</evidence>
<gene>
    <name evidence="2" type="primary">cas5e</name>
    <name evidence="2" type="ORF">ACFO1V_05245</name>
</gene>
<sequence length="487" mass="54401">MPEEYRWLVLHLEAPLLSFGGVRIDHIGVTRDFPCLSMMTGLLANALGYRRTEWEKHQQLQDRLIFAARRDRENPAGLLTDIQNAWLSGEKGWTTWGEHEEGGGANANAPHRRLRDYHMDQHVVVVLRLRDDGTPALDTLAEALARPARPLFIGRKPCLPAGPLVREAPFVLAATAYDALSKISDETGDGEARALAAGRRTRHRKTGGPHHRHSRYPELENRTAWRCTQGRRRPDRAGKAGGMTAFHMISLPVDLRELRRLMAVNGLGADEGRALHHFLCEAFGKSAVQPFRLMPGRNSSRYATLYGYTEQPEAGLRKALAETAPPESGLVFDLGHLAVKAMPESWSIGRRLAFDVRVRPVRRLRNPVGTFTRKGAEVDAWLLEALHRFPDRPPEDVGERVRRDEVYARWLAERLDGAARIETVRMTRLEQTVALRKGSASRGPDVTLQGELTVTNGAAFAEKLHRGVGRHTAYGYGMLLLRPAQGG</sequence>
<dbReference type="NCBIfam" id="TIGR01868">
    <property type="entry name" value="casD_Cas5e"/>
    <property type="match status" value="1"/>
</dbReference>
<protein>
    <submittedName>
        <fullName evidence="2">Type I-E CRISPR-associated protein Cas5/CasD</fullName>
    </submittedName>
</protein>
<dbReference type="SUPFAM" id="SSF117987">
    <property type="entry name" value="CRISPR-associated protein"/>
    <property type="match status" value="1"/>
</dbReference>
<dbReference type="Pfam" id="PF08798">
    <property type="entry name" value="CRISPR_assoc"/>
    <property type="match status" value="1"/>
</dbReference>
<dbReference type="RefSeq" id="WP_374830215.1">
    <property type="nucleotide sequence ID" value="NZ_JBHEEZ010000003.1"/>
</dbReference>
<dbReference type="CDD" id="cd09756">
    <property type="entry name" value="Cas5_I-E"/>
    <property type="match status" value="1"/>
</dbReference>
<dbReference type="InterPro" id="IPR010179">
    <property type="entry name" value="CRISPR-assoc_prot_Cse3"/>
</dbReference>
<dbReference type="InterPro" id="IPR010147">
    <property type="entry name" value="CRISPR-assoc_prot_CasD"/>
</dbReference>
<dbReference type="Pfam" id="PF09704">
    <property type="entry name" value="Cas_Cas5d"/>
    <property type="match status" value="1"/>
</dbReference>
<reference evidence="3" key="1">
    <citation type="journal article" date="2019" name="Int. J. Syst. Evol. Microbiol.">
        <title>The Global Catalogue of Microorganisms (GCM) 10K type strain sequencing project: providing services to taxonomists for standard genome sequencing and annotation.</title>
        <authorList>
            <consortium name="The Broad Institute Genomics Platform"/>
            <consortium name="The Broad Institute Genome Sequencing Center for Infectious Disease"/>
            <person name="Wu L."/>
            <person name="Ma J."/>
        </authorList>
    </citation>
    <scope>NUCLEOTIDE SEQUENCE [LARGE SCALE GENOMIC DNA]</scope>
    <source>
        <strain evidence="3">CGMCC 1.15731</strain>
    </source>
</reference>
<dbReference type="InterPro" id="IPR021124">
    <property type="entry name" value="CRISPR-assoc_prot_Cas5"/>
</dbReference>
<accession>A0ABV9H2V1</accession>
<dbReference type="EMBL" id="JBHSEL010000044">
    <property type="protein sequence ID" value="MFC4624632.1"/>
    <property type="molecule type" value="Genomic_DNA"/>
</dbReference>
<comment type="caution">
    <text evidence="2">The sequence shown here is derived from an EMBL/GenBank/DDBJ whole genome shotgun (WGS) entry which is preliminary data.</text>
</comment>
<name>A0ABV9H2V1_9HYPH</name>